<evidence type="ECO:0000256" key="1">
    <source>
        <dbReference type="SAM" id="MobiDB-lite"/>
    </source>
</evidence>
<evidence type="ECO:0000313" key="4">
    <source>
        <dbReference type="Proteomes" id="UP001159427"/>
    </source>
</evidence>
<feature type="transmembrane region" description="Helical" evidence="2">
    <location>
        <begin position="84"/>
        <end position="105"/>
    </location>
</feature>
<gene>
    <name evidence="3" type="ORF">PEVE_00001986</name>
</gene>
<feature type="compositionally biased region" description="Basic and acidic residues" evidence="1">
    <location>
        <begin position="22"/>
        <end position="34"/>
    </location>
</feature>
<keyword evidence="2" id="KW-1133">Transmembrane helix</keyword>
<dbReference type="Proteomes" id="UP001159427">
    <property type="component" value="Unassembled WGS sequence"/>
</dbReference>
<reference evidence="3 4" key="1">
    <citation type="submission" date="2022-05" db="EMBL/GenBank/DDBJ databases">
        <authorList>
            <consortium name="Genoscope - CEA"/>
            <person name="William W."/>
        </authorList>
    </citation>
    <scope>NUCLEOTIDE SEQUENCE [LARGE SCALE GENOMIC DNA]</scope>
</reference>
<dbReference type="EMBL" id="CALNXI010000111">
    <property type="protein sequence ID" value="CAH3019277.1"/>
    <property type="molecule type" value="Genomic_DNA"/>
</dbReference>
<comment type="caution">
    <text evidence="3">The sequence shown here is derived from an EMBL/GenBank/DDBJ whole genome shotgun (WGS) entry which is preliminary data.</text>
</comment>
<feature type="region of interest" description="Disordered" evidence="1">
    <location>
        <begin position="15"/>
        <end position="49"/>
    </location>
</feature>
<evidence type="ECO:0000313" key="3">
    <source>
        <dbReference type="EMBL" id="CAH3019277.1"/>
    </source>
</evidence>
<keyword evidence="4" id="KW-1185">Reference proteome</keyword>
<evidence type="ECO:0000256" key="2">
    <source>
        <dbReference type="SAM" id="Phobius"/>
    </source>
</evidence>
<protein>
    <submittedName>
        <fullName evidence="3">Uncharacterized protein</fullName>
    </submittedName>
</protein>
<proteinExistence type="predicted"/>
<organism evidence="3 4">
    <name type="scientific">Porites evermanni</name>
    <dbReference type="NCBI Taxonomy" id="104178"/>
    <lineage>
        <taxon>Eukaryota</taxon>
        <taxon>Metazoa</taxon>
        <taxon>Cnidaria</taxon>
        <taxon>Anthozoa</taxon>
        <taxon>Hexacorallia</taxon>
        <taxon>Scleractinia</taxon>
        <taxon>Fungiina</taxon>
        <taxon>Poritidae</taxon>
        <taxon>Porites</taxon>
    </lineage>
</organism>
<dbReference type="PANTHER" id="PTHR35450:SF2">
    <property type="entry name" value="REVERSE TRANSCRIPTASE DOMAIN-CONTAINING PROTEIN"/>
    <property type="match status" value="1"/>
</dbReference>
<name>A0ABN8LUN2_9CNID</name>
<accession>A0ABN8LUN2</accession>
<keyword evidence="2" id="KW-0472">Membrane</keyword>
<dbReference type="PANTHER" id="PTHR35450">
    <property type="entry name" value="REVERSE TRANSCRIPTASE DOMAIN-CONTAINING PROTEIN"/>
    <property type="match status" value="1"/>
</dbReference>
<sequence length="112" mass="12372">MFGLANNITDLGSTRIHMGKTNTEENRKLRDKSSNKGTSISDPEKSGYNYPGVLELDSTLDRKMKEVEKDSYMSRLKLLLKSKLSCGNLIMAINTWAVAVIRYSAGVLGGPM</sequence>
<keyword evidence="2" id="KW-0812">Transmembrane</keyword>